<accession>A7S090</accession>
<feature type="region of interest" description="Disordered" evidence="1">
    <location>
        <begin position="87"/>
        <end position="129"/>
    </location>
</feature>
<dbReference type="AlphaFoldDB" id="A7S090"/>
<evidence type="ECO:0000313" key="2">
    <source>
        <dbReference type="EMBL" id="EDO42921.1"/>
    </source>
</evidence>
<reference evidence="2 3" key="1">
    <citation type="journal article" date="2007" name="Science">
        <title>Sea anemone genome reveals ancestral eumetazoan gene repertoire and genomic organization.</title>
        <authorList>
            <person name="Putnam N.H."/>
            <person name="Srivastava M."/>
            <person name="Hellsten U."/>
            <person name="Dirks B."/>
            <person name="Chapman J."/>
            <person name="Salamov A."/>
            <person name="Terry A."/>
            <person name="Shapiro H."/>
            <person name="Lindquist E."/>
            <person name="Kapitonov V.V."/>
            <person name="Jurka J."/>
            <person name="Genikhovich G."/>
            <person name="Grigoriev I.V."/>
            <person name="Lucas S.M."/>
            <person name="Steele R.E."/>
            <person name="Finnerty J.R."/>
            <person name="Technau U."/>
            <person name="Martindale M.Q."/>
            <person name="Rokhsar D.S."/>
        </authorList>
    </citation>
    <scope>NUCLEOTIDE SEQUENCE [LARGE SCALE GENOMIC DNA]</scope>
    <source>
        <strain evidence="3">CH2 X CH6</strain>
    </source>
</reference>
<dbReference type="HOGENOM" id="CLU_1951329_0_0_1"/>
<keyword evidence="3" id="KW-1185">Reference proteome</keyword>
<evidence type="ECO:0000313" key="3">
    <source>
        <dbReference type="Proteomes" id="UP000001593"/>
    </source>
</evidence>
<name>A7S090_NEMVE</name>
<proteinExistence type="predicted"/>
<organism evidence="2 3">
    <name type="scientific">Nematostella vectensis</name>
    <name type="common">Starlet sea anemone</name>
    <dbReference type="NCBI Taxonomy" id="45351"/>
    <lineage>
        <taxon>Eukaryota</taxon>
        <taxon>Metazoa</taxon>
        <taxon>Cnidaria</taxon>
        <taxon>Anthozoa</taxon>
        <taxon>Hexacorallia</taxon>
        <taxon>Actiniaria</taxon>
        <taxon>Edwardsiidae</taxon>
        <taxon>Nematostella</taxon>
    </lineage>
</organism>
<gene>
    <name evidence="2" type="ORF">NEMVEDRAFT_v1g241940</name>
</gene>
<dbReference type="InParanoid" id="A7S090"/>
<dbReference type="Proteomes" id="UP000001593">
    <property type="component" value="Unassembled WGS sequence"/>
</dbReference>
<evidence type="ECO:0000256" key="1">
    <source>
        <dbReference type="SAM" id="MobiDB-lite"/>
    </source>
</evidence>
<protein>
    <submittedName>
        <fullName evidence="2">Uncharacterized protein</fullName>
    </submittedName>
</protein>
<sequence length="129" mass="14398">MAADRAVRQYDTRKALRTHVKIWIFLLLVEDSRPRPLYPPRFVPLSWLLPGGDGVSYLSYLSEGFGKDLSTRISSVGDVVSAVGDSIQETGTERSHDVDRISDIVGSDMYPRGPWDAQETEDENTPGED</sequence>
<feature type="compositionally biased region" description="Acidic residues" evidence="1">
    <location>
        <begin position="118"/>
        <end position="129"/>
    </location>
</feature>
<feature type="compositionally biased region" description="Basic and acidic residues" evidence="1">
    <location>
        <begin position="91"/>
        <end position="102"/>
    </location>
</feature>
<dbReference type="EMBL" id="DS469559">
    <property type="protein sequence ID" value="EDO42921.1"/>
    <property type="molecule type" value="Genomic_DNA"/>
</dbReference>